<protein>
    <submittedName>
        <fullName evidence="1">Uncharacterized protein</fullName>
    </submittedName>
</protein>
<sequence>MTTQHPMMPPLRKTAQICAVSTTFGKFAESGPPREAAPSSRRGFLGRAMAALASTSLAAAGTALPASGRPAEDPRLVVIGERIGPLLTAYRAAVTRRAEARAAAERLCPPLPVPMIRRRDDDRSLRRCADDAVDIEGQAIFPEDDSMPPLRVYWPGAVRRAVEAGDLPTASARSVLGQRVRAVLAAGDDYDARRSAAIEAAGLLAAREEQYRAAQEIDQIAREVCRLVPSTTAGAVVVARVATALAEVEREIAREGYAFAMLGSVLADTLIRGYASVPAMEKAHG</sequence>
<reference evidence="1 2" key="1">
    <citation type="submission" date="2019-11" db="EMBL/GenBank/DDBJ databases">
        <title>Whole-genome sequence of Rhodoplanes serenus DSM 18633, type strain.</title>
        <authorList>
            <person name="Kyndt J.A."/>
            <person name="Meyer T.E."/>
        </authorList>
    </citation>
    <scope>NUCLEOTIDE SEQUENCE [LARGE SCALE GENOMIC DNA]</scope>
    <source>
        <strain evidence="1 2">DSM 18633</strain>
    </source>
</reference>
<accession>A0A9X4XL00</accession>
<evidence type="ECO:0000313" key="1">
    <source>
        <dbReference type="EMBL" id="MTW16104.1"/>
    </source>
</evidence>
<dbReference type="PROSITE" id="PS51318">
    <property type="entry name" value="TAT"/>
    <property type="match status" value="1"/>
</dbReference>
<name>A0A9X4XL00_9BRAD</name>
<evidence type="ECO:0000313" key="2">
    <source>
        <dbReference type="Proteomes" id="UP000438991"/>
    </source>
</evidence>
<dbReference type="RefSeq" id="WP_155479149.1">
    <property type="nucleotide sequence ID" value="NZ_WNKV01000004.1"/>
</dbReference>
<dbReference type="InterPro" id="IPR006311">
    <property type="entry name" value="TAT_signal"/>
</dbReference>
<comment type="caution">
    <text evidence="1">The sequence shown here is derived from an EMBL/GenBank/DDBJ whole genome shotgun (WGS) entry which is preliminary data.</text>
</comment>
<dbReference type="Proteomes" id="UP000438991">
    <property type="component" value="Unassembled WGS sequence"/>
</dbReference>
<dbReference type="EMBL" id="WNKV01000004">
    <property type="protein sequence ID" value="MTW16104.1"/>
    <property type="molecule type" value="Genomic_DNA"/>
</dbReference>
<proteinExistence type="predicted"/>
<organism evidence="1 2">
    <name type="scientific">Rhodoplanes serenus</name>
    <dbReference type="NCBI Taxonomy" id="200615"/>
    <lineage>
        <taxon>Bacteria</taxon>
        <taxon>Pseudomonadati</taxon>
        <taxon>Pseudomonadota</taxon>
        <taxon>Alphaproteobacteria</taxon>
        <taxon>Hyphomicrobiales</taxon>
        <taxon>Nitrobacteraceae</taxon>
        <taxon>Rhodoplanes</taxon>
    </lineage>
</organism>
<gene>
    <name evidence="1" type="ORF">GJ689_07770</name>
</gene>
<dbReference type="AlphaFoldDB" id="A0A9X4XL00"/>